<feature type="transmembrane region" description="Helical" evidence="8">
    <location>
        <begin position="256"/>
        <end position="275"/>
    </location>
</feature>
<dbReference type="PANTHER" id="PTHR33908">
    <property type="entry name" value="MANNOSYLTRANSFERASE YKCB-RELATED"/>
    <property type="match status" value="1"/>
</dbReference>
<keyword evidence="6 8" id="KW-1133">Transmembrane helix</keyword>
<evidence type="ECO:0000256" key="6">
    <source>
        <dbReference type="ARBA" id="ARBA00022989"/>
    </source>
</evidence>
<evidence type="ECO:0000256" key="1">
    <source>
        <dbReference type="ARBA" id="ARBA00004651"/>
    </source>
</evidence>
<organism evidence="10 11">
    <name type="scientific">Muriicola marianensis</name>
    <dbReference type="NCBI Taxonomy" id="1324801"/>
    <lineage>
        <taxon>Bacteria</taxon>
        <taxon>Pseudomonadati</taxon>
        <taxon>Bacteroidota</taxon>
        <taxon>Flavobacteriia</taxon>
        <taxon>Flavobacteriales</taxon>
        <taxon>Flavobacteriaceae</taxon>
        <taxon>Muriicola</taxon>
    </lineage>
</organism>
<feature type="transmembrane region" description="Helical" evidence="8">
    <location>
        <begin position="287"/>
        <end position="305"/>
    </location>
</feature>
<dbReference type="Proteomes" id="UP000625780">
    <property type="component" value="Unassembled WGS sequence"/>
</dbReference>
<sequence>MPHKFITSLIPNYQNLKDGKVFLGLALLSVCLRFPFFFRDYIDRDESTFILMAQSWVDGHLPYTQLWDLKPPLVFLFFSVIIYIFGKSFLAIRFFGALVVAVVSFYTYKTGKEVYSARIGFWSSLGCVYLLSLFGSLQGVMSEHLSMLFFMPALFLLLKHRKAGWFFIAGILLGVSLMMKLNLAYAVIGMLLWVFGISIFERKARRGFVRIVFLGSGIILPVVATFLPYLASGIPEVWMDSVIRAPLAYSNDLQSSVLNVLPLVAVLLLFGMICWKKKWIDFSDPKVLLLTAVLAGVVFSFLKSGKVNGHYLMQLYPMLLILLGIALSHALRHRQIYYPLALFLAVSLPVESYIELANIIDNKRKHGTYYNGEGFTVPDFIREQKLNSEDVLFFEYHIGYWILDASPPSKAATHPSNICRQALYPYFENPRKNALEELEYLLDSLKPKTVVTRKEKSVFDKEYVEEDAYVRSYLSDHYRLAGTVGRAEIFTRLKGH</sequence>
<comment type="subcellular location">
    <subcellularLocation>
        <location evidence="1">Cell membrane</location>
        <topology evidence="1">Multi-pass membrane protein</topology>
    </subcellularLocation>
</comment>
<reference evidence="11" key="1">
    <citation type="journal article" date="2019" name="Int. J. Syst. Evol. Microbiol.">
        <title>The Global Catalogue of Microorganisms (GCM) 10K type strain sequencing project: providing services to taxonomists for standard genome sequencing and annotation.</title>
        <authorList>
            <consortium name="The Broad Institute Genomics Platform"/>
            <consortium name="The Broad Institute Genome Sequencing Center for Infectious Disease"/>
            <person name="Wu L."/>
            <person name="Ma J."/>
        </authorList>
    </citation>
    <scope>NUCLEOTIDE SEQUENCE [LARGE SCALE GENOMIC DNA]</scope>
    <source>
        <strain evidence="11">CGMCC 1.12606</strain>
    </source>
</reference>
<keyword evidence="4" id="KW-0808">Transferase</keyword>
<dbReference type="RefSeq" id="WP_188370386.1">
    <property type="nucleotide sequence ID" value="NZ_BMFH01000001.1"/>
</dbReference>
<keyword evidence="11" id="KW-1185">Reference proteome</keyword>
<dbReference type="PANTHER" id="PTHR33908:SF11">
    <property type="entry name" value="MEMBRANE PROTEIN"/>
    <property type="match status" value="1"/>
</dbReference>
<evidence type="ECO:0000256" key="7">
    <source>
        <dbReference type="ARBA" id="ARBA00023136"/>
    </source>
</evidence>
<feature type="transmembrane region" description="Helical" evidence="8">
    <location>
        <begin position="208"/>
        <end position="231"/>
    </location>
</feature>
<evidence type="ECO:0000313" key="10">
    <source>
        <dbReference type="EMBL" id="GGD52030.1"/>
    </source>
</evidence>
<name>A0ABQ1QZD8_9FLAO</name>
<keyword evidence="2" id="KW-1003">Cell membrane</keyword>
<accession>A0ABQ1QZD8</accession>
<keyword evidence="5 8" id="KW-0812">Transmembrane</keyword>
<evidence type="ECO:0000259" key="9">
    <source>
        <dbReference type="Pfam" id="PF13231"/>
    </source>
</evidence>
<dbReference type="InterPro" id="IPR038731">
    <property type="entry name" value="RgtA/B/C-like"/>
</dbReference>
<feature type="transmembrane region" description="Helical" evidence="8">
    <location>
        <begin position="115"/>
        <end position="134"/>
    </location>
</feature>
<feature type="transmembrane region" description="Helical" evidence="8">
    <location>
        <begin position="73"/>
        <end position="103"/>
    </location>
</feature>
<evidence type="ECO:0000256" key="2">
    <source>
        <dbReference type="ARBA" id="ARBA00022475"/>
    </source>
</evidence>
<feature type="transmembrane region" description="Helical" evidence="8">
    <location>
        <begin position="163"/>
        <end position="179"/>
    </location>
</feature>
<dbReference type="EMBL" id="BMFH01000001">
    <property type="protein sequence ID" value="GGD52030.1"/>
    <property type="molecule type" value="Genomic_DNA"/>
</dbReference>
<feature type="transmembrane region" description="Helical" evidence="8">
    <location>
        <begin position="311"/>
        <end position="329"/>
    </location>
</feature>
<proteinExistence type="predicted"/>
<dbReference type="InterPro" id="IPR050297">
    <property type="entry name" value="LipidA_mod_glycosyltrf_83"/>
</dbReference>
<feature type="transmembrane region" description="Helical" evidence="8">
    <location>
        <begin position="21"/>
        <end position="38"/>
    </location>
</feature>
<gene>
    <name evidence="10" type="ORF">GCM10011361_18420</name>
</gene>
<keyword evidence="7 8" id="KW-0472">Membrane</keyword>
<feature type="domain" description="Glycosyltransferase RgtA/B/C/D-like" evidence="9">
    <location>
        <begin position="70"/>
        <end position="228"/>
    </location>
</feature>
<evidence type="ECO:0000256" key="5">
    <source>
        <dbReference type="ARBA" id="ARBA00022692"/>
    </source>
</evidence>
<evidence type="ECO:0000256" key="8">
    <source>
        <dbReference type="SAM" id="Phobius"/>
    </source>
</evidence>
<dbReference type="Pfam" id="PF13231">
    <property type="entry name" value="PMT_2"/>
    <property type="match status" value="1"/>
</dbReference>
<evidence type="ECO:0000256" key="3">
    <source>
        <dbReference type="ARBA" id="ARBA00022676"/>
    </source>
</evidence>
<protein>
    <recommendedName>
        <fullName evidence="9">Glycosyltransferase RgtA/B/C/D-like domain-containing protein</fullName>
    </recommendedName>
</protein>
<evidence type="ECO:0000313" key="11">
    <source>
        <dbReference type="Proteomes" id="UP000625780"/>
    </source>
</evidence>
<keyword evidence="3" id="KW-0328">Glycosyltransferase</keyword>
<evidence type="ECO:0000256" key="4">
    <source>
        <dbReference type="ARBA" id="ARBA00022679"/>
    </source>
</evidence>
<comment type="caution">
    <text evidence="10">The sequence shown here is derived from an EMBL/GenBank/DDBJ whole genome shotgun (WGS) entry which is preliminary data.</text>
</comment>